<dbReference type="VEuPathDB" id="FungiDB:ASPWEDRAFT_33549"/>
<dbReference type="GeneID" id="63749663"/>
<feature type="non-terminal residue" evidence="2">
    <location>
        <position position="105"/>
    </location>
</feature>
<dbReference type="AlphaFoldDB" id="A0A1L9RZ28"/>
<name>A0A1L9RZ28_ASPWE</name>
<evidence type="ECO:0000313" key="2">
    <source>
        <dbReference type="EMBL" id="OJJ40216.1"/>
    </source>
</evidence>
<dbReference type="OrthoDB" id="10591768at2759"/>
<feature type="region of interest" description="Disordered" evidence="1">
    <location>
        <begin position="81"/>
        <end position="105"/>
    </location>
</feature>
<evidence type="ECO:0000313" key="3">
    <source>
        <dbReference type="Proteomes" id="UP000184383"/>
    </source>
</evidence>
<dbReference type="EMBL" id="KV878209">
    <property type="protein sequence ID" value="OJJ40216.1"/>
    <property type="molecule type" value="Genomic_DNA"/>
</dbReference>
<protein>
    <submittedName>
        <fullName evidence="2">Uncharacterized protein</fullName>
    </submittedName>
</protein>
<gene>
    <name evidence="2" type="ORF">ASPWEDRAFT_33549</name>
</gene>
<evidence type="ECO:0000256" key="1">
    <source>
        <dbReference type="SAM" id="MobiDB-lite"/>
    </source>
</evidence>
<organism evidence="2 3">
    <name type="scientific">Aspergillus wentii DTO 134E9</name>
    <dbReference type="NCBI Taxonomy" id="1073089"/>
    <lineage>
        <taxon>Eukaryota</taxon>
        <taxon>Fungi</taxon>
        <taxon>Dikarya</taxon>
        <taxon>Ascomycota</taxon>
        <taxon>Pezizomycotina</taxon>
        <taxon>Eurotiomycetes</taxon>
        <taxon>Eurotiomycetidae</taxon>
        <taxon>Eurotiales</taxon>
        <taxon>Aspergillaceae</taxon>
        <taxon>Aspergillus</taxon>
        <taxon>Aspergillus subgen. Cremei</taxon>
    </lineage>
</organism>
<dbReference type="Proteomes" id="UP000184383">
    <property type="component" value="Unassembled WGS sequence"/>
</dbReference>
<keyword evidence="3" id="KW-1185">Reference proteome</keyword>
<proteinExistence type="predicted"/>
<accession>A0A1L9RZ28</accession>
<sequence>MPTKFIVSVRTKDAHENSLGDFGATESPIIDAIKNALTRFNISLETARHGPAPRVFPPWYMVIAETSGDISTDDFKGALDDVWSGTKDQEGNPVPEADINVQDQD</sequence>
<dbReference type="RefSeq" id="XP_040693892.1">
    <property type="nucleotide sequence ID" value="XM_040833815.1"/>
</dbReference>
<reference evidence="3" key="1">
    <citation type="journal article" date="2017" name="Genome Biol.">
        <title>Comparative genomics reveals high biological diversity and specific adaptations in the industrially and medically important fungal genus Aspergillus.</title>
        <authorList>
            <person name="de Vries R.P."/>
            <person name="Riley R."/>
            <person name="Wiebenga A."/>
            <person name="Aguilar-Osorio G."/>
            <person name="Amillis S."/>
            <person name="Uchima C.A."/>
            <person name="Anderluh G."/>
            <person name="Asadollahi M."/>
            <person name="Askin M."/>
            <person name="Barry K."/>
            <person name="Battaglia E."/>
            <person name="Bayram O."/>
            <person name="Benocci T."/>
            <person name="Braus-Stromeyer S.A."/>
            <person name="Caldana C."/>
            <person name="Canovas D."/>
            <person name="Cerqueira G.C."/>
            <person name="Chen F."/>
            <person name="Chen W."/>
            <person name="Choi C."/>
            <person name="Clum A."/>
            <person name="Dos Santos R.A."/>
            <person name="Damasio A.R."/>
            <person name="Diallinas G."/>
            <person name="Emri T."/>
            <person name="Fekete E."/>
            <person name="Flipphi M."/>
            <person name="Freyberg S."/>
            <person name="Gallo A."/>
            <person name="Gournas C."/>
            <person name="Habgood R."/>
            <person name="Hainaut M."/>
            <person name="Harispe M.L."/>
            <person name="Henrissat B."/>
            <person name="Hilden K.S."/>
            <person name="Hope R."/>
            <person name="Hossain A."/>
            <person name="Karabika E."/>
            <person name="Karaffa L."/>
            <person name="Karanyi Z."/>
            <person name="Krasevec N."/>
            <person name="Kuo A."/>
            <person name="Kusch H."/>
            <person name="LaButti K."/>
            <person name="Lagendijk E.L."/>
            <person name="Lapidus A."/>
            <person name="Levasseur A."/>
            <person name="Lindquist E."/>
            <person name="Lipzen A."/>
            <person name="Logrieco A.F."/>
            <person name="MacCabe A."/>
            <person name="Maekelae M.R."/>
            <person name="Malavazi I."/>
            <person name="Melin P."/>
            <person name="Meyer V."/>
            <person name="Mielnichuk N."/>
            <person name="Miskei M."/>
            <person name="Molnar A.P."/>
            <person name="Mule G."/>
            <person name="Ngan C.Y."/>
            <person name="Orejas M."/>
            <person name="Orosz E."/>
            <person name="Ouedraogo J.P."/>
            <person name="Overkamp K.M."/>
            <person name="Park H.-S."/>
            <person name="Perrone G."/>
            <person name="Piumi F."/>
            <person name="Punt P.J."/>
            <person name="Ram A.F."/>
            <person name="Ramon A."/>
            <person name="Rauscher S."/>
            <person name="Record E."/>
            <person name="Riano-Pachon D.M."/>
            <person name="Robert V."/>
            <person name="Roehrig J."/>
            <person name="Ruller R."/>
            <person name="Salamov A."/>
            <person name="Salih N.S."/>
            <person name="Samson R.A."/>
            <person name="Sandor E."/>
            <person name="Sanguinetti M."/>
            <person name="Schuetze T."/>
            <person name="Sepcic K."/>
            <person name="Shelest E."/>
            <person name="Sherlock G."/>
            <person name="Sophianopoulou V."/>
            <person name="Squina F.M."/>
            <person name="Sun H."/>
            <person name="Susca A."/>
            <person name="Todd R.B."/>
            <person name="Tsang A."/>
            <person name="Unkles S.E."/>
            <person name="van de Wiele N."/>
            <person name="van Rossen-Uffink D."/>
            <person name="Oliveira J.V."/>
            <person name="Vesth T.C."/>
            <person name="Visser J."/>
            <person name="Yu J.-H."/>
            <person name="Zhou M."/>
            <person name="Andersen M.R."/>
            <person name="Archer D.B."/>
            <person name="Baker S.E."/>
            <person name="Benoit I."/>
            <person name="Brakhage A.A."/>
            <person name="Braus G.H."/>
            <person name="Fischer R."/>
            <person name="Frisvad J.C."/>
            <person name="Goldman G.H."/>
            <person name="Houbraken J."/>
            <person name="Oakley B."/>
            <person name="Pocsi I."/>
            <person name="Scazzocchio C."/>
            <person name="Seiboth B."/>
            <person name="vanKuyk P.A."/>
            <person name="Wortman J."/>
            <person name="Dyer P.S."/>
            <person name="Grigoriev I.V."/>
        </authorList>
    </citation>
    <scope>NUCLEOTIDE SEQUENCE [LARGE SCALE GENOMIC DNA]</scope>
    <source>
        <strain evidence="3">DTO 134E9</strain>
    </source>
</reference>